<evidence type="ECO:0008006" key="3">
    <source>
        <dbReference type="Google" id="ProtNLM"/>
    </source>
</evidence>
<organism evidence="1 2">
    <name type="scientific">Photobacterium arenosum</name>
    <dbReference type="NCBI Taxonomy" id="2774143"/>
    <lineage>
        <taxon>Bacteria</taxon>
        <taxon>Pseudomonadati</taxon>
        <taxon>Pseudomonadota</taxon>
        <taxon>Gammaproteobacteria</taxon>
        <taxon>Vibrionales</taxon>
        <taxon>Vibrionaceae</taxon>
        <taxon>Photobacterium</taxon>
    </lineage>
</organism>
<keyword evidence="2" id="KW-1185">Reference proteome</keyword>
<evidence type="ECO:0000313" key="1">
    <source>
        <dbReference type="EMBL" id="MBD8513939.1"/>
    </source>
</evidence>
<proteinExistence type="predicted"/>
<accession>A0ABR9BMZ1</accession>
<reference evidence="1 2" key="1">
    <citation type="submission" date="2020-09" db="EMBL/GenBank/DDBJ databases">
        <title>Photobacterium sp. CAU 1568 isolated from sand of Sido Beach.</title>
        <authorList>
            <person name="Kim W."/>
        </authorList>
    </citation>
    <scope>NUCLEOTIDE SEQUENCE [LARGE SCALE GENOMIC DNA]</scope>
    <source>
        <strain evidence="1 2">CAU 1568</strain>
    </source>
</reference>
<protein>
    <recommendedName>
        <fullName evidence="3">Integrase catalytic domain-containing protein</fullName>
    </recommendedName>
</protein>
<name>A0ABR9BMZ1_9GAMM</name>
<dbReference type="EMBL" id="JACYTP010000009">
    <property type="protein sequence ID" value="MBD8513939.1"/>
    <property type="molecule type" value="Genomic_DNA"/>
</dbReference>
<sequence length="35" mass="4281">MESFNGKFRNEHLNQHWFRYNTCPDLAEIGYDSYP</sequence>
<gene>
    <name evidence="1" type="ORF">IFO68_14745</name>
</gene>
<evidence type="ECO:0000313" key="2">
    <source>
        <dbReference type="Proteomes" id="UP000649768"/>
    </source>
</evidence>
<dbReference type="RefSeq" id="WP_192016647.1">
    <property type="nucleotide sequence ID" value="NZ_JACYTP010000009.1"/>
</dbReference>
<comment type="caution">
    <text evidence="1">The sequence shown here is derived from an EMBL/GenBank/DDBJ whole genome shotgun (WGS) entry which is preliminary data.</text>
</comment>
<dbReference type="Proteomes" id="UP000649768">
    <property type="component" value="Unassembled WGS sequence"/>
</dbReference>